<sequence>MFKQSSLKSLYISSCWMKIPKAFANHHAPIVTSINNNRDCFTTNEFSHQWERRFYATIMNKSVQVSKPKAEAKNKSNFAKSQEKIKKQKVQQVQQRNEKDYISDKTQLEKTLKIQELIGKYATLKGKSELSEQDEKLQIEFLRKIVQYPNFIFMNMLEAGSSMDPSILGNVNIFSSKLKYDQYLERFESKLLKKEYASVKVSSAPNIAQILAATSSTSSIDVLTATIDDTIKLSPPELREIMDWTSIVWSELLYSVLIKSIKEQNQTAGELKDLDIQLQNVSHDLKQNKGSYLAMQNKYQKLIDEKVKLLQSQESKSEGYKSRLYLTEKIYVAQRDNESLSEVDKFAVPSRKDPSKKIVHIYSAPDVAALEIHNFMKTAKDNSVSIAVVSGSELFEFLVRNKIDLLRISFLGNYDDLITHKLNLEEIEEIADIGRREAQKRQTDNENNQQEEKEPKQE</sequence>
<evidence type="ECO:0000313" key="2">
    <source>
        <dbReference type="EMBL" id="EFC47223.1"/>
    </source>
</evidence>
<dbReference type="AlphaFoldDB" id="D2V7B1"/>
<reference evidence="2 3" key="1">
    <citation type="journal article" date="2010" name="Cell">
        <title>The genome of Naegleria gruberi illuminates early eukaryotic versatility.</title>
        <authorList>
            <person name="Fritz-Laylin L.K."/>
            <person name="Prochnik S.E."/>
            <person name="Ginger M.L."/>
            <person name="Dacks J.B."/>
            <person name="Carpenter M.L."/>
            <person name="Field M.C."/>
            <person name="Kuo A."/>
            <person name="Paredez A."/>
            <person name="Chapman J."/>
            <person name="Pham J."/>
            <person name="Shu S."/>
            <person name="Neupane R."/>
            <person name="Cipriano M."/>
            <person name="Mancuso J."/>
            <person name="Tu H."/>
            <person name="Salamov A."/>
            <person name="Lindquist E."/>
            <person name="Shapiro H."/>
            <person name="Lucas S."/>
            <person name="Grigoriev I.V."/>
            <person name="Cande W.Z."/>
            <person name="Fulton C."/>
            <person name="Rokhsar D.S."/>
            <person name="Dawson S.C."/>
        </authorList>
    </citation>
    <scope>NUCLEOTIDE SEQUENCE [LARGE SCALE GENOMIC DNA]</scope>
    <source>
        <strain evidence="2 3">NEG-M</strain>
    </source>
</reference>
<proteinExistence type="predicted"/>
<dbReference type="Proteomes" id="UP000006671">
    <property type="component" value="Unassembled WGS sequence"/>
</dbReference>
<dbReference type="RefSeq" id="XP_002679967.1">
    <property type="nucleotide sequence ID" value="XM_002679921.1"/>
</dbReference>
<dbReference type="OrthoDB" id="10369351at2759"/>
<dbReference type="KEGG" id="ngr:NAEGRDRAFT_47242"/>
<name>D2V7B1_NAEGR</name>
<dbReference type="EMBL" id="GG738855">
    <property type="protein sequence ID" value="EFC47223.1"/>
    <property type="molecule type" value="Genomic_DNA"/>
</dbReference>
<gene>
    <name evidence="2" type="ORF">NAEGRDRAFT_47242</name>
</gene>
<keyword evidence="3" id="KW-1185">Reference proteome</keyword>
<organism evidence="3">
    <name type="scientific">Naegleria gruberi</name>
    <name type="common">Amoeba</name>
    <dbReference type="NCBI Taxonomy" id="5762"/>
    <lineage>
        <taxon>Eukaryota</taxon>
        <taxon>Discoba</taxon>
        <taxon>Heterolobosea</taxon>
        <taxon>Tetramitia</taxon>
        <taxon>Eutetramitia</taxon>
        <taxon>Vahlkampfiidae</taxon>
        <taxon>Naegleria</taxon>
    </lineage>
</organism>
<dbReference type="GeneID" id="8861412"/>
<protein>
    <submittedName>
        <fullName evidence="2">Predicted protein</fullName>
    </submittedName>
</protein>
<evidence type="ECO:0000313" key="3">
    <source>
        <dbReference type="Proteomes" id="UP000006671"/>
    </source>
</evidence>
<evidence type="ECO:0000256" key="1">
    <source>
        <dbReference type="SAM" id="MobiDB-lite"/>
    </source>
</evidence>
<dbReference type="OMA" id="VACNEEN"/>
<dbReference type="VEuPathDB" id="AmoebaDB:NAEGRDRAFT_47242"/>
<feature type="region of interest" description="Disordered" evidence="1">
    <location>
        <begin position="435"/>
        <end position="458"/>
    </location>
</feature>
<accession>D2V7B1</accession>
<dbReference type="InParanoid" id="D2V7B1"/>